<reference evidence="5" key="1">
    <citation type="submission" date="2016-12" db="EMBL/GenBank/DDBJ databases">
        <title>The genomes of Aspergillus section Nigri reveals drivers in fungal speciation.</title>
        <authorList>
            <consortium name="DOE Joint Genome Institute"/>
            <person name="Vesth T.C."/>
            <person name="Nybo J."/>
            <person name="Theobald S."/>
            <person name="Brandl J."/>
            <person name="Frisvad J.C."/>
            <person name="Nielsen K.F."/>
            <person name="Lyhne E.K."/>
            <person name="Kogle M.E."/>
            <person name="Kuo A."/>
            <person name="Riley R."/>
            <person name="Clum A."/>
            <person name="Nolan M."/>
            <person name="Lipzen A."/>
            <person name="Salamov A."/>
            <person name="Henrissat B."/>
            <person name="Wiebenga A."/>
            <person name="De Vries R.P."/>
            <person name="Grigoriev I.V."/>
            <person name="Mortensen U.H."/>
            <person name="Andersen M.R."/>
            <person name="Baker S.E."/>
        </authorList>
    </citation>
    <scope>NUCLEOTIDE SEQUENCE [LARGE SCALE GENOMIC DNA]</scope>
    <source>
        <strain evidence="5">CBS 113365</strain>
    </source>
</reference>
<feature type="domain" description="Peptidase M16 middle/third" evidence="4">
    <location>
        <begin position="3"/>
        <end position="116"/>
    </location>
</feature>
<dbReference type="SUPFAM" id="SSF63411">
    <property type="entry name" value="LuxS/MPP-like metallohydrolase"/>
    <property type="match status" value="1"/>
</dbReference>
<evidence type="ECO:0000259" key="4">
    <source>
        <dbReference type="Pfam" id="PF16187"/>
    </source>
</evidence>
<dbReference type="Gene3D" id="3.30.830.10">
    <property type="entry name" value="Metalloenzyme, LuxS/M16 peptidase-like"/>
    <property type="match status" value="1"/>
</dbReference>
<evidence type="ECO:0000256" key="1">
    <source>
        <dbReference type="ARBA" id="ARBA00022723"/>
    </source>
</evidence>
<evidence type="ECO:0000313" key="5">
    <source>
        <dbReference type="EMBL" id="PYH69812.1"/>
    </source>
</evidence>
<dbReference type="GO" id="GO:0051603">
    <property type="term" value="P:proteolysis involved in protein catabolic process"/>
    <property type="evidence" value="ECO:0007669"/>
    <property type="project" value="TreeGrafter"/>
</dbReference>
<evidence type="ECO:0000259" key="3">
    <source>
        <dbReference type="Pfam" id="PF05193"/>
    </source>
</evidence>
<dbReference type="GO" id="GO:0046872">
    <property type="term" value="F:metal ion binding"/>
    <property type="evidence" value="ECO:0007669"/>
    <property type="project" value="UniProtKB-KW"/>
</dbReference>
<name>A0A319CN92_ASPVC</name>
<dbReference type="GO" id="GO:0005739">
    <property type="term" value="C:mitochondrion"/>
    <property type="evidence" value="ECO:0007669"/>
    <property type="project" value="TreeGrafter"/>
</dbReference>
<dbReference type="PANTHER" id="PTHR43690:SF18">
    <property type="entry name" value="INSULIN-DEGRADING ENZYME-RELATED"/>
    <property type="match status" value="1"/>
</dbReference>
<dbReference type="OrthoDB" id="952271at2759"/>
<dbReference type="RefSeq" id="XP_025563606.1">
    <property type="nucleotide sequence ID" value="XM_025708163.1"/>
</dbReference>
<keyword evidence="6" id="KW-1185">Reference proteome</keyword>
<feature type="domain" description="Peptidase M16 C-terminal" evidence="3">
    <location>
        <begin position="120"/>
        <end position="180"/>
    </location>
</feature>
<dbReference type="PANTHER" id="PTHR43690">
    <property type="entry name" value="NARDILYSIN"/>
    <property type="match status" value="1"/>
</dbReference>
<dbReference type="InterPro" id="IPR032632">
    <property type="entry name" value="Peptidase_M16_M"/>
</dbReference>
<dbReference type="InterPro" id="IPR050626">
    <property type="entry name" value="Peptidase_M16"/>
</dbReference>
<dbReference type="GeneID" id="37212755"/>
<accession>A0A319CN92</accession>
<dbReference type="GO" id="GO:0005829">
    <property type="term" value="C:cytosol"/>
    <property type="evidence" value="ECO:0007669"/>
    <property type="project" value="TreeGrafter"/>
</dbReference>
<dbReference type="EMBL" id="KZ821622">
    <property type="protein sequence ID" value="PYH69812.1"/>
    <property type="molecule type" value="Genomic_DNA"/>
</dbReference>
<organism evidence="5 6">
    <name type="scientific">Aspergillus vadensis (strain CBS 113365 / IMI 142717 / IBT 24658)</name>
    <dbReference type="NCBI Taxonomy" id="1448311"/>
    <lineage>
        <taxon>Eukaryota</taxon>
        <taxon>Fungi</taxon>
        <taxon>Dikarya</taxon>
        <taxon>Ascomycota</taxon>
        <taxon>Pezizomycotina</taxon>
        <taxon>Eurotiomycetes</taxon>
        <taxon>Eurotiomycetidae</taxon>
        <taxon>Eurotiales</taxon>
        <taxon>Aspergillaceae</taxon>
        <taxon>Aspergillus</taxon>
        <taxon>Aspergillus subgen. Circumdati</taxon>
    </lineage>
</organism>
<proteinExistence type="predicted"/>
<dbReference type="InterPro" id="IPR007863">
    <property type="entry name" value="Peptidase_M16_C"/>
</dbReference>
<protein>
    <submittedName>
        <fullName evidence="5">LuxS/MPP-like metallohydrolase</fullName>
    </submittedName>
</protein>
<gene>
    <name evidence="5" type="ORF">BO88DRAFT_414298</name>
</gene>
<dbReference type="InterPro" id="IPR011249">
    <property type="entry name" value="Metalloenz_LuxS/M16"/>
</dbReference>
<dbReference type="GO" id="GO:0043171">
    <property type="term" value="P:peptide catabolic process"/>
    <property type="evidence" value="ECO:0007669"/>
    <property type="project" value="TreeGrafter"/>
</dbReference>
<dbReference type="Pfam" id="PF16187">
    <property type="entry name" value="Peptidase_M16_M"/>
    <property type="match status" value="1"/>
</dbReference>
<dbReference type="AlphaFoldDB" id="A0A319CN92"/>
<keyword evidence="1" id="KW-0479">Metal-binding</keyword>
<dbReference type="Pfam" id="PF05193">
    <property type="entry name" value="Peptidase_M16_C"/>
    <property type="match status" value="1"/>
</dbReference>
<evidence type="ECO:0000313" key="6">
    <source>
        <dbReference type="Proteomes" id="UP000248405"/>
    </source>
</evidence>
<evidence type="ECO:0000256" key="2">
    <source>
        <dbReference type="SAM" id="MobiDB-lite"/>
    </source>
</evidence>
<feature type="region of interest" description="Disordered" evidence="2">
    <location>
        <begin position="162"/>
        <end position="196"/>
    </location>
</feature>
<sequence>MYAVMTRLYVDLVEDSLDEYAYNADKAGLSYNLSENAQGLIIELKSFNDKMSVLLEKVLLAVRDLEIKREQFDVAKERVWKAYKSFDYMEPYRQINTFSRLLINERSWAPSQLLEELPAVTAEDIRSFFPQMLQQKHIKILVHGNLNKEDALSLTNLVESNTPPTSISKKPMAITPHDCATQRSKVPVRASIEEPR</sequence>
<dbReference type="GO" id="GO:0004222">
    <property type="term" value="F:metalloendopeptidase activity"/>
    <property type="evidence" value="ECO:0007669"/>
    <property type="project" value="TreeGrafter"/>
</dbReference>
<dbReference type="Proteomes" id="UP000248405">
    <property type="component" value="Unassembled WGS sequence"/>
</dbReference>